<proteinExistence type="predicted"/>
<reference evidence="1 2" key="1">
    <citation type="submission" date="2018-08" db="EMBL/GenBank/DDBJ databases">
        <title>Genomic Encyclopedia of Type Strains, Phase III (KMG-III): the genomes of soil and plant-associated and newly described type strains.</title>
        <authorList>
            <person name="Whitman W."/>
        </authorList>
    </citation>
    <scope>NUCLEOTIDE SEQUENCE [LARGE SCALE GENOMIC DNA]</scope>
    <source>
        <strain evidence="1 2">CGMCC 1.10966</strain>
    </source>
</reference>
<dbReference type="EMBL" id="QTTN01000006">
    <property type="protein sequence ID" value="REE90613.1"/>
    <property type="molecule type" value="Genomic_DNA"/>
</dbReference>
<protein>
    <submittedName>
        <fullName evidence="1">Uncharacterized protein</fullName>
    </submittedName>
</protein>
<evidence type="ECO:0000313" key="2">
    <source>
        <dbReference type="Proteomes" id="UP000256304"/>
    </source>
</evidence>
<dbReference type="OrthoDB" id="9954353at2"/>
<dbReference type="AlphaFoldDB" id="A0A3D9SJY2"/>
<accession>A0A3D9SJY2</accession>
<gene>
    <name evidence="1" type="ORF">A8990_106118</name>
</gene>
<sequence length="372" mass="42978">MEPSKHGELDFFSIFDEAFDNERLFRVNEHMEVKLIYGKFDQLDKQIVYTLLNESSKRIEGNGLTCRIESNLLMKRVGMHEAELYRRIRKLLSFGLNVYTKIADAEYNFCVIKTLSENGKRVAYEVTFDHLDVIRKVFDDDFSNMLTRGVDEMPAGVHKLIVEGSELFFLSYMEAFNYGENKLKPQRTDYQIYHVQSNELVYAAEYINCSTKEMEKMDIQKPEVNKLNFMDIFNSEFEKDSISIGVSSDVIITIECPELTLLDKVVFTAIWSSGEKIVVDNRIFSTVSEEILHAGISMTEADLEESLKRLSHVAIEFTYWIHGERRKGRYNIFDVAGSIDGDGELQVVTMGVNSLINLKWLFSEESLKIIND</sequence>
<organism evidence="1 2">
    <name type="scientific">Paenibacillus taihuensis</name>
    <dbReference type="NCBI Taxonomy" id="1156355"/>
    <lineage>
        <taxon>Bacteria</taxon>
        <taxon>Bacillati</taxon>
        <taxon>Bacillota</taxon>
        <taxon>Bacilli</taxon>
        <taxon>Bacillales</taxon>
        <taxon>Paenibacillaceae</taxon>
        <taxon>Paenibacillus</taxon>
    </lineage>
</organism>
<comment type="caution">
    <text evidence="1">The sequence shown here is derived from an EMBL/GenBank/DDBJ whole genome shotgun (WGS) entry which is preliminary data.</text>
</comment>
<keyword evidence="2" id="KW-1185">Reference proteome</keyword>
<evidence type="ECO:0000313" key="1">
    <source>
        <dbReference type="EMBL" id="REE90613.1"/>
    </source>
</evidence>
<dbReference type="RefSeq" id="WP_116188344.1">
    <property type="nucleotide sequence ID" value="NZ_QTTN01000006.1"/>
</dbReference>
<name>A0A3D9SJY2_9BACL</name>
<dbReference type="Proteomes" id="UP000256304">
    <property type="component" value="Unassembled WGS sequence"/>
</dbReference>